<comment type="similarity">
    <text evidence="10">Belongs to the class-II aminoacyl-tRNA synthetase family. ProS type 1 subfamily.</text>
</comment>
<keyword evidence="8 10" id="KW-0030">Aminoacyl-tRNA synthetase</keyword>
<evidence type="ECO:0000256" key="4">
    <source>
        <dbReference type="ARBA" id="ARBA00022598"/>
    </source>
</evidence>
<evidence type="ECO:0000256" key="10">
    <source>
        <dbReference type="HAMAP-Rule" id="MF_01569"/>
    </source>
</evidence>
<keyword evidence="4 10" id="KW-0436">Ligase</keyword>
<comment type="catalytic activity">
    <reaction evidence="9 10">
        <text>tRNA(Pro) + L-proline + ATP = L-prolyl-tRNA(Pro) + AMP + diphosphate</text>
        <dbReference type="Rhea" id="RHEA:14305"/>
        <dbReference type="Rhea" id="RHEA-COMP:9700"/>
        <dbReference type="Rhea" id="RHEA-COMP:9702"/>
        <dbReference type="ChEBI" id="CHEBI:30616"/>
        <dbReference type="ChEBI" id="CHEBI:33019"/>
        <dbReference type="ChEBI" id="CHEBI:60039"/>
        <dbReference type="ChEBI" id="CHEBI:78442"/>
        <dbReference type="ChEBI" id="CHEBI:78532"/>
        <dbReference type="ChEBI" id="CHEBI:456215"/>
        <dbReference type="EC" id="6.1.1.15"/>
    </reaction>
</comment>
<name>A0A383R814_PAEAL</name>
<dbReference type="NCBIfam" id="NF006625">
    <property type="entry name" value="PRK09194.1"/>
    <property type="match status" value="1"/>
</dbReference>
<dbReference type="SUPFAM" id="SSF55681">
    <property type="entry name" value="Class II aaRS and biotin synthetases"/>
    <property type="match status" value="1"/>
</dbReference>
<dbReference type="CDD" id="cd04334">
    <property type="entry name" value="ProRS-INS"/>
    <property type="match status" value="1"/>
</dbReference>
<dbReference type="InterPro" id="IPR002314">
    <property type="entry name" value="aa-tRNA-synt_IIb"/>
</dbReference>
<dbReference type="Gene3D" id="3.40.50.800">
    <property type="entry name" value="Anticodon-binding domain"/>
    <property type="match status" value="1"/>
</dbReference>
<dbReference type="CDD" id="cd00861">
    <property type="entry name" value="ProRS_anticodon_short"/>
    <property type="match status" value="1"/>
</dbReference>
<dbReference type="GO" id="GO:0016740">
    <property type="term" value="F:transferase activity"/>
    <property type="evidence" value="ECO:0007669"/>
    <property type="project" value="UniProtKB-ARBA"/>
</dbReference>
<accession>A0A383R814</accession>
<organism evidence="12 13">
    <name type="scientific">Paenibacillus alvei</name>
    <name type="common">Bacillus alvei</name>
    <dbReference type="NCBI Taxonomy" id="44250"/>
    <lineage>
        <taxon>Bacteria</taxon>
        <taxon>Bacillati</taxon>
        <taxon>Bacillota</taxon>
        <taxon>Bacilli</taxon>
        <taxon>Bacillales</taxon>
        <taxon>Paenibacillaceae</taxon>
        <taxon>Paenibacillus</taxon>
    </lineage>
</organism>
<dbReference type="PROSITE" id="PS50862">
    <property type="entry name" value="AA_TRNA_LIGASE_II"/>
    <property type="match status" value="1"/>
</dbReference>
<keyword evidence="3 10" id="KW-0963">Cytoplasm</keyword>
<comment type="function">
    <text evidence="10">Catalyzes the attachment of proline to tRNA(Pro) in a two-step reaction: proline is first activated by ATP to form Pro-AMP and then transferred to the acceptor end of tRNA(Pro). As ProRS can inadvertently accommodate and process non-cognate amino acids such as alanine and cysteine, to avoid such errors it has two additional distinct editing activities against alanine. One activity is designated as 'pretransfer' editing and involves the tRNA(Pro)-independent hydrolysis of activated Ala-AMP. The other activity is designated 'posttransfer' editing and involves deacylation of mischarged Ala-tRNA(Pro). The misacylated Cys-tRNA(Pro) is not edited by ProRS.</text>
</comment>
<proteinExistence type="inferred from homology"/>
<dbReference type="GO" id="GO:0006433">
    <property type="term" value="P:prolyl-tRNA aminoacylation"/>
    <property type="evidence" value="ECO:0007669"/>
    <property type="project" value="UniProtKB-UniRule"/>
</dbReference>
<feature type="domain" description="Aminoacyl-transfer RNA synthetases class-II family profile" evidence="11">
    <location>
        <begin position="98"/>
        <end position="562"/>
    </location>
</feature>
<dbReference type="GO" id="GO:0005524">
    <property type="term" value="F:ATP binding"/>
    <property type="evidence" value="ECO:0007669"/>
    <property type="project" value="UniProtKB-UniRule"/>
</dbReference>
<keyword evidence="7 10" id="KW-0648">Protein biosynthesis</keyword>
<dbReference type="HAMAP" id="MF_01569">
    <property type="entry name" value="Pro_tRNA_synth_type1"/>
    <property type="match status" value="1"/>
</dbReference>
<dbReference type="InterPro" id="IPR006195">
    <property type="entry name" value="aa-tRNA-synth_II"/>
</dbReference>
<evidence type="ECO:0000256" key="9">
    <source>
        <dbReference type="ARBA" id="ARBA00047671"/>
    </source>
</evidence>
<dbReference type="InterPro" id="IPR023717">
    <property type="entry name" value="Pro-tRNA-Synthase_IIa_type1"/>
</dbReference>
<dbReference type="InterPro" id="IPR036621">
    <property type="entry name" value="Anticodon-bd_dom_sf"/>
</dbReference>
<dbReference type="GO" id="GO:0002161">
    <property type="term" value="F:aminoacyl-tRNA deacylase activity"/>
    <property type="evidence" value="ECO:0007669"/>
    <property type="project" value="InterPro"/>
</dbReference>
<dbReference type="InterPro" id="IPR050062">
    <property type="entry name" value="Pro-tRNA_synthetase"/>
</dbReference>
<dbReference type="Pfam" id="PF04073">
    <property type="entry name" value="tRNA_edit"/>
    <property type="match status" value="1"/>
</dbReference>
<evidence type="ECO:0000256" key="3">
    <source>
        <dbReference type="ARBA" id="ARBA00022490"/>
    </source>
</evidence>
<evidence type="ECO:0000256" key="7">
    <source>
        <dbReference type="ARBA" id="ARBA00022917"/>
    </source>
</evidence>
<evidence type="ECO:0000256" key="1">
    <source>
        <dbReference type="ARBA" id="ARBA00004496"/>
    </source>
</evidence>
<dbReference type="Pfam" id="PF00587">
    <property type="entry name" value="tRNA-synt_2b"/>
    <property type="match status" value="1"/>
</dbReference>
<dbReference type="Proteomes" id="UP000304148">
    <property type="component" value="Chromosome"/>
</dbReference>
<keyword evidence="5 10" id="KW-0547">Nucleotide-binding</keyword>
<reference evidence="13" key="1">
    <citation type="submission" date="2018-08" db="EMBL/GenBank/DDBJ databases">
        <authorList>
            <person name="Chevrot R."/>
        </authorList>
    </citation>
    <scope>NUCLEOTIDE SEQUENCE [LARGE SCALE GENOMIC DNA]</scope>
</reference>
<evidence type="ECO:0000256" key="6">
    <source>
        <dbReference type="ARBA" id="ARBA00022840"/>
    </source>
</evidence>
<dbReference type="SUPFAM" id="SSF52954">
    <property type="entry name" value="Class II aaRS ABD-related"/>
    <property type="match status" value="1"/>
</dbReference>
<evidence type="ECO:0000313" key="13">
    <source>
        <dbReference type="Proteomes" id="UP000304148"/>
    </source>
</evidence>
<dbReference type="InterPro" id="IPR004500">
    <property type="entry name" value="Pro-tRNA-synth_IIa_bac-type"/>
</dbReference>
<dbReference type="Gene3D" id="3.90.960.10">
    <property type="entry name" value="YbaK/aminoacyl-tRNA synthetase-associated domain"/>
    <property type="match status" value="1"/>
</dbReference>
<dbReference type="InterPro" id="IPR007214">
    <property type="entry name" value="YbaK/aa-tRNA-synth-assoc-dom"/>
</dbReference>
<dbReference type="EMBL" id="LS992241">
    <property type="protein sequence ID" value="SYX82923.1"/>
    <property type="molecule type" value="Genomic_DNA"/>
</dbReference>
<dbReference type="InterPro" id="IPR033730">
    <property type="entry name" value="ProRS_core_prok"/>
</dbReference>
<dbReference type="Gene3D" id="3.30.930.10">
    <property type="entry name" value="Bira Bifunctional Protein, Domain 2"/>
    <property type="match status" value="2"/>
</dbReference>
<sequence>MIPLQLHSSYFAAADSICRAQARYGTCESCRYMPTAELGWYHDNAFVPYGMGALFYYGEKKRGIEMKQSELFLSTMRDMPSDAETASHRLLLRGGYMRQVAAGVYSYLPLGWKVLRNLQELIREEMERAGAQEMLMPAMQPADLWRQSERYEVYGEELMRLCDRHEREFVLGPTHEEVVTALVRDEVNSYKRLPLTLYQIQTKYRDERRPRHGLLRCREFIMKDAYSFHLDADSLQAQYDRMVDAYHRVMQRLNLTYCAVEADAGAIGGSGRTHEFMALTNIGEDTIVSCGHCGYAANLEKAVSQSDSASAANIEALPDSVEAGHTKGVDTKAVQIEEARSTGEAPAANMPARVYTPGVKTIEELTAYLQVESSQTIKTLLYVVDGEPVAVLVRGDHEVNETKVMRALTANQLELADGETVMRVTGAPTGFAGPVGLKIKCLVDKDAAHVEYVVVGANELDYHLMHVKAGRDYALTMVGDYRNVVEGERCVHCGHALSFHLGIELGHVFELGTKYTDKLGAQVMNKSGQMQTLLMGCYGIGVTRMMSAMVEQMQHERGLRWPVSVAPYLVHVIPVSMKDAAQPEAASRLAEDMSSFGATVLWDDRDERFGVKLADADLIGCPIRIVIGKHIAEGKVELVHPEASTSSLVTVEQAVHTVRMYTNRS</sequence>
<dbReference type="InterPro" id="IPR045864">
    <property type="entry name" value="aa-tRNA-synth_II/BPL/LPL"/>
</dbReference>
<dbReference type="SUPFAM" id="SSF55826">
    <property type="entry name" value="YbaK/ProRS associated domain"/>
    <property type="match status" value="1"/>
</dbReference>
<dbReference type="GO" id="GO:0005829">
    <property type="term" value="C:cytosol"/>
    <property type="evidence" value="ECO:0007669"/>
    <property type="project" value="TreeGrafter"/>
</dbReference>
<dbReference type="AlphaFoldDB" id="A0A383R814"/>
<comment type="subcellular location">
    <subcellularLocation>
        <location evidence="1 10">Cytoplasm</location>
    </subcellularLocation>
</comment>
<dbReference type="InterPro" id="IPR004154">
    <property type="entry name" value="Anticodon-bd"/>
</dbReference>
<dbReference type="GO" id="GO:0140096">
    <property type="term" value="F:catalytic activity, acting on a protein"/>
    <property type="evidence" value="ECO:0007669"/>
    <property type="project" value="UniProtKB-ARBA"/>
</dbReference>
<dbReference type="EC" id="6.1.1.15" evidence="10"/>
<dbReference type="Pfam" id="PF03129">
    <property type="entry name" value="HGTP_anticodon"/>
    <property type="match status" value="1"/>
</dbReference>
<dbReference type="CDD" id="cd00779">
    <property type="entry name" value="ProRS_core_prok"/>
    <property type="match status" value="1"/>
</dbReference>
<evidence type="ECO:0000256" key="2">
    <source>
        <dbReference type="ARBA" id="ARBA00011738"/>
    </source>
</evidence>
<dbReference type="InterPro" id="IPR044140">
    <property type="entry name" value="ProRS_anticodon_short"/>
</dbReference>
<dbReference type="GO" id="GO:0004827">
    <property type="term" value="F:proline-tRNA ligase activity"/>
    <property type="evidence" value="ECO:0007669"/>
    <property type="project" value="UniProtKB-UniRule"/>
</dbReference>
<gene>
    <name evidence="10 12" type="primary">proS</name>
    <name evidence="12" type="ORF">PBLR_11345</name>
</gene>
<keyword evidence="6 10" id="KW-0067">ATP-binding</keyword>
<comment type="subunit">
    <text evidence="2 10">Homodimer.</text>
</comment>
<evidence type="ECO:0000256" key="5">
    <source>
        <dbReference type="ARBA" id="ARBA00022741"/>
    </source>
</evidence>
<dbReference type="PANTHER" id="PTHR42753">
    <property type="entry name" value="MITOCHONDRIAL RIBOSOME PROTEIN L39/PROLYL-TRNA LIGASE FAMILY MEMBER"/>
    <property type="match status" value="1"/>
</dbReference>
<dbReference type="PANTHER" id="PTHR42753:SF2">
    <property type="entry name" value="PROLINE--TRNA LIGASE"/>
    <property type="match status" value="1"/>
</dbReference>
<dbReference type="NCBIfam" id="TIGR00409">
    <property type="entry name" value="proS_fam_II"/>
    <property type="match status" value="1"/>
</dbReference>
<dbReference type="InterPro" id="IPR002316">
    <property type="entry name" value="Pro-tRNA-ligase_IIa"/>
</dbReference>
<evidence type="ECO:0000259" key="11">
    <source>
        <dbReference type="PROSITE" id="PS50862"/>
    </source>
</evidence>
<comment type="domain">
    <text evidence="10">Consists of three domains: the N-terminal catalytic domain, the editing domain and the C-terminal anticodon-binding domain.</text>
</comment>
<dbReference type="InterPro" id="IPR036754">
    <property type="entry name" value="YbaK/aa-tRNA-synt-asso_dom_sf"/>
</dbReference>
<protein>
    <recommendedName>
        <fullName evidence="10">Proline--tRNA ligase</fullName>
        <ecNumber evidence="10">6.1.1.15</ecNumber>
    </recommendedName>
    <alternativeName>
        <fullName evidence="10">Prolyl-tRNA synthetase</fullName>
        <shortName evidence="10">ProRS</shortName>
    </alternativeName>
</protein>
<evidence type="ECO:0000313" key="12">
    <source>
        <dbReference type="EMBL" id="SYX82923.1"/>
    </source>
</evidence>
<dbReference type="PRINTS" id="PR01046">
    <property type="entry name" value="TRNASYNTHPRO"/>
</dbReference>
<evidence type="ECO:0000256" key="8">
    <source>
        <dbReference type="ARBA" id="ARBA00023146"/>
    </source>
</evidence>